<evidence type="ECO:0000313" key="4">
    <source>
        <dbReference type="EMBL" id="WVX50611.1"/>
    </source>
</evidence>
<organism evidence="4 5">
    <name type="scientific">Roseobacter fucihabitans</name>
    <dbReference type="NCBI Taxonomy" id="1537242"/>
    <lineage>
        <taxon>Bacteria</taxon>
        <taxon>Pseudomonadati</taxon>
        <taxon>Pseudomonadota</taxon>
        <taxon>Alphaproteobacteria</taxon>
        <taxon>Rhodobacterales</taxon>
        <taxon>Roseobacteraceae</taxon>
        <taxon>Roseobacter</taxon>
    </lineage>
</organism>
<keyword evidence="2" id="KW-0175">Coiled coil</keyword>
<reference evidence="4 5" key="1">
    <citation type="submission" date="2015-07" db="EMBL/GenBank/DDBJ databases">
        <authorList>
            <person name="Voget S."/>
            <person name="Dogs M."/>
            <person name="Brinkhoff T.H."/>
            <person name="Daniel R."/>
        </authorList>
    </citation>
    <scope>NUCLEOTIDE SEQUENCE [LARGE SCALE GENOMIC DNA]</scope>
    <source>
        <strain evidence="4 5">B14</strain>
    </source>
</reference>
<sequence length="278" mass="30055">MAFKTIFTALSDFETSKSALEQAARLSEAHDGHLEVMCLGVDRSHSNYYEVGANAAILQAAIAQADEQAKNLETQVKAWLQNANLRWNVSTAITTLADAGRPLFRAARFADLCVAPLPYRHNSSPEESLVLETVMLDAGCPTVVAPDGDPVGAPERIVIAWNESAEALQAVRAAIPLMQAAKEIHIAIIDPPEHAADRSDPGGLLAVMLSRHGITCDIQVMSRSGAKVSERIRRHVTETNSQMLVMGGYGHSRFRQAVLGGATREMLEHATVPVFMAH</sequence>
<dbReference type="Proteomes" id="UP001318682">
    <property type="component" value="Chromosome"/>
</dbReference>
<dbReference type="PRINTS" id="PR01438">
    <property type="entry name" value="UNVRSLSTRESS"/>
</dbReference>
<gene>
    <name evidence="4" type="ORF">ROLI_037100</name>
</gene>
<feature type="coiled-coil region" evidence="2">
    <location>
        <begin position="55"/>
        <end position="82"/>
    </location>
</feature>
<dbReference type="Gene3D" id="3.40.50.12370">
    <property type="match status" value="1"/>
</dbReference>
<feature type="domain" description="UspA" evidence="3">
    <location>
        <begin position="156"/>
        <end position="277"/>
    </location>
</feature>
<comment type="similarity">
    <text evidence="1">Belongs to the universal stress protein A family.</text>
</comment>
<evidence type="ECO:0000259" key="3">
    <source>
        <dbReference type="Pfam" id="PF00582"/>
    </source>
</evidence>
<protein>
    <recommendedName>
        <fullName evidence="3">UspA domain-containing protein</fullName>
    </recommendedName>
</protein>
<evidence type="ECO:0000313" key="5">
    <source>
        <dbReference type="Proteomes" id="UP001318682"/>
    </source>
</evidence>
<dbReference type="Pfam" id="PF00582">
    <property type="entry name" value="Usp"/>
    <property type="match status" value="1"/>
</dbReference>
<dbReference type="RefSeq" id="WP_187430576.1">
    <property type="nucleotide sequence ID" value="NZ_CP143423.1"/>
</dbReference>
<evidence type="ECO:0000256" key="1">
    <source>
        <dbReference type="ARBA" id="ARBA00008791"/>
    </source>
</evidence>
<evidence type="ECO:0000256" key="2">
    <source>
        <dbReference type="SAM" id="Coils"/>
    </source>
</evidence>
<dbReference type="CDD" id="cd00293">
    <property type="entry name" value="USP-like"/>
    <property type="match status" value="1"/>
</dbReference>
<dbReference type="InterPro" id="IPR006015">
    <property type="entry name" value="Universal_stress_UspA"/>
</dbReference>
<dbReference type="EMBL" id="CP143423">
    <property type="protein sequence ID" value="WVX50611.1"/>
    <property type="molecule type" value="Genomic_DNA"/>
</dbReference>
<reference evidence="5" key="2">
    <citation type="submission" date="2024-01" db="EMBL/GenBank/DDBJ databases">
        <title>Roseobacter fucihabitans sp. nov., isolated from the brown alga Fucus spiralis.</title>
        <authorList>
            <person name="Hahnke S."/>
            <person name="Berger M."/>
            <person name="Schlingloff A."/>
            <person name="Athale I."/>
            <person name="Neumann-Schaal M."/>
            <person name="Adenaya A."/>
            <person name="Poehlein A."/>
            <person name="Daniel R."/>
            <person name="Pertersen J."/>
            <person name="Brinkhoff T."/>
        </authorList>
    </citation>
    <scope>NUCLEOTIDE SEQUENCE [LARGE SCALE GENOMIC DNA]</scope>
    <source>
        <strain evidence="5">B14</strain>
    </source>
</reference>
<name>A0ABZ2BX16_9RHOB</name>
<dbReference type="SUPFAM" id="SSF52402">
    <property type="entry name" value="Adenine nucleotide alpha hydrolases-like"/>
    <property type="match status" value="2"/>
</dbReference>
<proteinExistence type="inferred from homology"/>
<accession>A0ABZ2BX16</accession>
<keyword evidence="5" id="KW-1185">Reference proteome</keyword>
<dbReference type="InterPro" id="IPR006016">
    <property type="entry name" value="UspA"/>
</dbReference>